<evidence type="ECO:0000256" key="5">
    <source>
        <dbReference type="ARBA" id="ARBA00023136"/>
    </source>
</evidence>
<sequence length="181" mass="20988">MGSRLQECKENLEKSLNDDTKPWASILQWAEDKTGANRLYIFVGFVAFTSLYLVFGFGAQLVCNVIGFMYPAYASMKAIESPQKDDDTKWLTYWVSFAAFSIIEYFADMLVYWVPFYWLLKCMFHVWAFLPIPELNGSLMIYRKLVRPYFLKYQVSVDATINNLTDQAKNVIGDALKKKAF</sequence>
<name>A0A6M2DJR0_XENCH</name>
<organism evidence="7">
    <name type="scientific">Xenopsylla cheopis</name>
    <name type="common">Oriental rat flea</name>
    <name type="synonym">Pulex cheopis</name>
    <dbReference type="NCBI Taxonomy" id="163159"/>
    <lineage>
        <taxon>Eukaryota</taxon>
        <taxon>Metazoa</taxon>
        <taxon>Ecdysozoa</taxon>
        <taxon>Arthropoda</taxon>
        <taxon>Hexapoda</taxon>
        <taxon>Insecta</taxon>
        <taxon>Pterygota</taxon>
        <taxon>Neoptera</taxon>
        <taxon>Endopterygota</taxon>
        <taxon>Siphonaptera</taxon>
        <taxon>Pulicidae</taxon>
        <taxon>Xenopsyllinae</taxon>
        <taxon>Xenopsylla</taxon>
    </lineage>
</organism>
<keyword evidence="4 6" id="KW-1133">Transmembrane helix</keyword>
<evidence type="ECO:0000313" key="7">
    <source>
        <dbReference type="EMBL" id="NOV46532.1"/>
    </source>
</evidence>
<evidence type="ECO:0000256" key="6">
    <source>
        <dbReference type="RuleBase" id="RU362006"/>
    </source>
</evidence>
<dbReference type="EMBL" id="GIIL01002806">
    <property type="protein sequence ID" value="NOV46532.1"/>
    <property type="molecule type" value="Transcribed_RNA"/>
</dbReference>
<protein>
    <recommendedName>
        <fullName evidence="6">Receptor expression-enhancing protein</fullName>
    </recommendedName>
</protein>
<evidence type="ECO:0000256" key="2">
    <source>
        <dbReference type="ARBA" id="ARBA00008573"/>
    </source>
</evidence>
<keyword evidence="5 6" id="KW-0472">Membrane</keyword>
<evidence type="ECO:0000256" key="4">
    <source>
        <dbReference type="ARBA" id="ARBA00022989"/>
    </source>
</evidence>
<keyword evidence="3 6" id="KW-0812">Transmembrane</keyword>
<proteinExistence type="inferred from homology"/>
<dbReference type="InterPro" id="IPR004345">
    <property type="entry name" value="TB2_DP1_HVA22"/>
</dbReference>
<accession>A0A6M2DJR0</accession>
<dbReference type="Pfam" id="PF03134">
    <property type="entry name" value="TB2_DP1_HVA22"/>
    <property type="match status" value="1"/>
</dbReference>
<reference evidence="7" key="1">
    <citation type="submission" date="2020-03" db="EMBL/GenBank/DDBJ databases">
        <title>Transcriptomic Profiling of the Digestive Tract of the Rat Flea, Xenopsylla cheopis, Following Blood Feeding and Infection with Yersinia pestis.</title>
        <authorList>
            <person name="Bland D.M."/>
            <person name="Martens C.A."/>
            <person name="Virtaneva K."/>
            <person name="Kanakabandi K."/>
            <person name="Long D."/>
            <person name="Rosenke R."/>
            <person name="Saturday G.A."/>
            <person name="Hoyt F.H."/>
            <person name="Bruno D.P."/>
            <person name="Ribeiro J.M.C."/>
            <person name="Hinnebusch J."/>
        </authorList>
    </citation>
    <scope>NUCLEOTIDE SEQUENCE</scope>
</reference>
<comment type="subcellular location">
    <subcellularLocation>
        <location evidence="1 6">Membrane</location>
        <topology evidence="1 6">Multi-pass membrane protein</topology>
    </subcellularLocation>
</comment>
<dbReference type="PANTHER" id="PTHR12300:SF161">
    <property type="entry name" value="RECEPTOR EXPRESSION-ENHANCING PROTEIN"/>
    <property type="match status" value="1"/>
</dbReference>
<dbReference type="PANTHER" id="PTHR12300">
    <property type="entry name" value="HVA22-LIKE PROTEINS"/>
    <property type="match status" value="1"/>
</dbReference>
<evidence type="ECO:0000256" key="1">
    <source>
        <dbReference type="ARBA" id="ARBA00004141"/>
    </source>
</evidence>
<dbReference type="GO" id="GO:0016020">
    <property type="term" value="C:membrane"/>
    <property type="evidence" value="ECO:0007669"/>
    <property type="project" value="UniProtKB-SubCell"/>
</dbReference>
<feature type="transmembrane region" description="Helical" evidence="6">
    <location>
        <begin position="39"/>
        <end position="70"/>
    </location>
</feature>
<feature type="transmembrane region" description="Helical" evidence="6">
    <location>
        <begin position="91"/>
        <end position="118"/>
    </location>
</feature>
<dbReference type="AlphaFoldDB" id="A0A6M2DJR0"/>
<evidence type="ECO:0000256" key="3">
    <source>
        <dbReference type="ARBA" id="ARBA00022692"/>
    </source>
</evidence>
<comment type="similarity">
    <text evidence="2 6">Belongs to the DP1 family.</text>
</comment>